<dbReference type="AlphaFoldDB" id="A0AAV7S1X3"/>
<gene>
    <name evidence="2" type="ORF">NDU88_010435</name>
</gene>
<dbReference type="EMBL" id="JANPWB010000009">
    <property type="protein sequence ID" value="KAJ1157735.1"/>
    <property type="molecule type" value="Genomic_DNA"/>
</dbReference>
<organism evidence="2 3">
    <name type="scientific">Pleurodeles waltl</name>
    <name type="common">Iberian ribbed newt</name>
    <dbReference type="NCBI Taxonomy" id="8319"/>
    <lineage>
        <taxon>Eukaryota</taxon>
        <taxon>Metazoa</taxon>
        <taxon>Chordata</taxon>
        <taxon>Craniata</taxon>
        <taxon>Vertebrata</taxon>
        <taxon>Euteleostomi</taxon>
        <taxon>Amphibia</taxon>
        <taxon>Batrachia</taxon>
        <taxon>Caudata</taxon>
        <taxon>Salamandroidea</taxon>
        <taxon>Salamandridae</taxon>
        <taxon>Pleurodelinae</taxon>
        <taxon>Pleurodeles</taxon>
    </lineage>
</organism>
<evidence type="ECO:0000256" key="1">
    <source>
        <dbReference type="SAM" id="MobiDB-lite"/>
    </source>
</evidence>
<dbReference type="Proteomes" id="UP001066276">
    <property type="component" value="Chromosome 5"/>
</dbReference>
<name>A0AAV7S1X3_PLEWA</name>
<evidence type="ECO:0000313" key="3">
    <source>
        <dbReference type="Proteomes" id="UP001066276"/>
    </source>
</evidence>
<evidence type="ECO:0000313" key="2">
    <source>
        <dbReference type="EMBL" id="KAJ1157735.1"/>
    </source>
</evidence>
<keyword evidence="3" id="KW-1185">Reference proteome</keyword>
<feature type="region of interest" description="Disordered" evidence="1">
    <location>
        <begin position="39"/>
        <end position="62"/>
    </location>
</feature>
<sequence length="137" mass="14637">MQICAAERSEVERHLGCVGASHLTRAAVLSFAACRGASPLSGARSADSRARPPPVARRHQGRSTVMPRGHACVSKLQRPRRTMVTHVDCSRTLTVRVGGDPFFFSCLGLDVSGISAALCHAGFFYFFVAKCSVALCS</sequence>
<protein>
    <submittedName>
        <fullName evidence="2">Uncharacterized protein</fullName>
    </submittedName>
</protein>
<reference evidence="2" key="1">
    <citation type="journal article" date="2022" name="bioRxiv">
        <title>Sequencing and chromosome-scale assembly of the giantPleurodeles waltlgenome.</title>
        <authorList>
            <person name="Brown T."/>
            <person name="Elewa A."/>
            <person name="Iarovenko S."/>
            <person name="Subramanian E."/>
            <person name="Araus A.J."/>
            <person name="Petzold A."/>
            <person name="Susuki M."/>
            <person name="Suzuki K.-i.T."/>
            <person name="Hayashi T."/>
            <person name="Toyoda A."/>
            <person name="Oliveira C."/>
            <person name="Osipova E."/>
            <person name="Leigh N.D."/>
            <person name="Simon A."/>
            <person name="Yun M.H."/>
        </authorList>
    </citation>
    <scope>NUCLEOTIDE SEQUENCE</scope>
    <source>
        <strain evidence="2">20211129_DDA</strain>
        <tissue evidence="2">Liver</tissue>
    </source>
</reference>
<comment type="caution">
    <text evidence="2">The sequence shown here is derived from an EMBL/GenBank/DDBJ whole genome shotgun (WGS) entry which is preliminary data.</text>
</comment>
<proteinExistence type="predicted"/>
<accession>A0AAV7S1X3</accession>